<dbReference type="OrthoDB" id="6057352at2"/>
<gene>
    <name evidence="1" type="ORF">E0F88_32175</name>
</gene>
<keyword evidence="2" id="KW-1185">Reference proteome</keyword>
<comment type="caution">
    <text evidence="1">The sequence shown here is derived from an EMBL/GenBank/DDBJ whole genome shotgun (WGS) entry which is preliminary data.</text>
</comment>
<proteinExistence type="predicted"/>
<dbReference type="RefSeq" id="WP_131962684.1">
    <property type="nucleotide sequence ID" value="NZ_SMFL01000024.1"/>
</dbReference>
<organism evidence="1 2">
    <name type="scientific">Dyadobacter psychrotolerans</name>
    <dbReference type="NCBI Taxonomy" id="2541721"/>
    <lineage>
        <taxon>Bacteria</taxon>
        <taxon>Pseudomonadati</taxon>
        <taxon>Bacteroidota</taxon>
        <taxon>Cytophagia</taxon>
        <taxon>Cytophagales</taxon>
        <taxon>Spirosomataceae</taxon>
        <taxon>Dyadobacter</taxon>
    </lineage>
</organism>
<evidence type="ECO:0000313" key="2">
    <source>
        <dbReference type="Proteomes" id="UP000294850"/>
    </source>
</evidence>
<dbReference type="EMBL" id="SMFL01000024">
    <property type="protein sequence ID" value="TDE08689.1"/>
    <property type="molecule type" value="Genomic_DNA"/>
</dbReference>
<dbReference type="AlphaFoldDB" id="A0A4R5D5E5"/>
<name>A0A4R5D5E5_9BACT</name>
<dbReference type="Proteomes" id="UP000294850">
    <property type="component" value="Unassembled WGS sequence"/>
</dbReference>
<reference evidence="1 2" key="1">
    <citation type="submission" date="2019-03" db="EMBL/GenBank/DDBJ databases">
        <title>Dyadobacter AR-3-6 sp. nov., isolated from arctic soil.</title>
        <authorList>
            <person name="Chaudhary D.K."/>
        </authorList>
    </citation>
    <scope>NUCLEOTIDE SEQUENCE [LARGE SCALE GENOMIC DNA]</scope>
    <source>
        <strain evidence="1 2">AR-3-6</strain>
    </source>
</reference>
<sequence length="386" mass="43747">MMQNRIAYLSEWGNNSLDFSKKSPTGQLASTHFIVTAIVTGNEGLAQALSILEAVQKRYFNRNNIDSDVIGNDHVKRREILEDLHEVDFKIFALIVDKRQLIGQGLRFKGSLFKFMHGLADRELSGLFPDLELVTNQPGDESFMKGLISYVQQNHISNLFNESTFGFTKVQNNLLVQTAGFIAGSLARCYDETVITDQRTEFIDILKRKLLTIKFWPDAFEQNLANLPEPGPHYDPLLAELSVKLANGFLSRKSSDRAQQSIDQVSCLGYLLFHFRHINPTRYITSFELMEHVGARRGKNVSLHYFQTKVIAPLRDAGVLVASSSRGYKLPASQQDLYDFVSHSNTIIEPMLSRVKKFRDQIVVATDGRLDILAADEYKLIRKVVD</sequence>
<protein>
    <submittedName>
        <fullName evidence="1">DUF3800 domain-containing protein</fullName>
    </submittedName>
</protein>
<accession>A0A4R5D5E5</accession>
<evidence type="ECO:0000313" key="1">
    <source>
        <dbReference type="EMBL" id="TDE08689.1"/>
    </source>
</evidence>